<dbReference type="Pfam" id="PF18697">
    <property type="entry name" value="MLVIN_C"/>
    <property type="match status" value="1"/>
</dbReference>
<dbReference type="GO" id="GO:0003676">
    <property type="term" value="F:nucleic acid binding"/>
    <property type="evidence" value="ECO:0007669"/>
    <property type="project" value="InterPro"/>
</dbReference>
<keyword evidence="4" id="KW-0255">Endonuclease</keyword>
<sequence length="254" mass="28177">MLIHAMLLALYMILVPYGNFLKSDGRPILHHDKVAALLNAILLPKAIAVCKCAAHTNNTDSVSLGNGRADAAAEAAARLSLPQEHTLFSDDTTDSPPVSLTAVQSFSTLQERQHWKTCGAVFSDDVWWSPDNKPSFQNTSSHILLTVSQIYQKVKAALPSPVKTTPHAFKPGDWVIVRELFPKHWRSRKWNGPFQVLLTTHTAVKVAERATWIHTTHCNKVPEPEDDFSQAVHNAHRRAVASRESGSQSEENTH</sequence>
<dbReference type="InterPro" id="IPR040643">
    <property type="entry name" value="MLVIN_C"/>
</dbReference>
<keyword evidence="3" id="KW-0540">Nuclease</keyword>
<evidence type="ECO:0000256" key="5">
    <source>
        <dbReference type="ARBA" id="ARBA00022801"/>
    </source>
</evidence>
<keyword evidence="9" id="KW-1185">Reference proteome</keyword>
<evidence type="ECO:0000256" key="2">
    <source>
        <dbReference type="ARBA" id="ARBA00022695"/>
    </source>
</evidence>
<name>A0AA88IYV4_CHASR</name>
<dbReference type="InterPro" id="IPR036397">
    <property type="entry name" value="RNaseH_sf"/>
</dbReference>
<dbReference type="Proteomes" id="UP001187415">
    <property type="component" value="Unassembled WGS sequence"/>
</dbReference>
<evidence type="ECO:0000313" key="8">
    <source>
        <dbReference type="EMBL" id="KAK2814208.1"/>
    </source>
</evidence>
<gene>
    <name evidence="8" type="ORF">Q5P01_000703</name>
</gene>
<evidence type="ECO:0000259" key="7">
    <source>
        <dbReference type="Pfam" id="PF18697"/>
    </source>
</evidence>
<evidence type="ECO:0000256" key="4">
    <source>
        <dbReference type="ARBA" id="ARBA00022759"/>
    </source>
</evidence>
<evidence type="ECO:0000256" key="6">
    <source>
        <dbReference type="SAM" id="SignalP"/>
    </source>
</evidence>
<accession>A0AA88IYV4</accession>
<dbReference type="GO" id="GO:0004519">
    <property type="term" value="F:endonuclease activity"/>
    <property type="evidence" value="ECO:0007669"/>
    <property type="project" value="UniProtKB-KW"/>
</dbReference>
<keyword evidence="2" id="KW-0548">Nucleotidyltransferase</keyword>
<protein>
    <recommendedName>
        <fullName evidence="7">Murine leukemia virus integrase C-terminal domain-containing protein</fullName>
    </recommendedName>
</protein>
<dbReference type="GO" id="GO:0016779">
    <property type="term" value="F:nucleotidyltransferase activity"/>
    <property type="evidence" value="ECO:0007669"/>
    <property type="project" value="UniProtKB-KW"/>
</dbReference>
<dbReference type="Gene3D" id="3.30.420.10">
    <property type="entry name" value="Ribonuclease H-like superfamily/Ribonuclease H"/>
    <property type="match status" value="1"/>
</dbReference>
<proteinExistence type="predicted"/>
<keyword evidence="6" id="KW-0732">Signal</keyword>
<feature type="chain" id="PRO_5041685397" description="Murine leukemia virus integrase C-terminal domain-containing protein" evidence="6">
    <location>
        <begin position="19"/>
        <end position="254"/>
    </location>
</feature>
<evidence type="ECO:0000256" key="1">
    <source>
        <dbReference type="ARBA" id="ARBA00022679"/>
    </source>
</evidence>
<dbReference type="AlphaFoldDB" id="A0AA88IYV4"/>
<evidence type="ECO:0000256" key="3">
    <source>
        <dbReference type="ARBA" id="ARBA00022722"/>
    </source>
</evidence>
<feature type="domain" description="Murine leukemia virus integrase C-terminal" evidence="7">
    <location>
        <begin position="167"/>
        <end position="221"/>
    </location>
</feature>
<feature type="signal peptide" evidence="6">
    <location>
        <begin position="1"/>
        <end position="18"/>
    </location>
</feature>
<evidence type="ECO:0000313" key="9">
    <source>
        <dbReference type="Proteomes" id="UP001187415"/>
    </source>
</evidence>
<keyword evidence="5" id="KW-0378">Hydrolase</keyword>
<comment type="caution">
    <text evidence="8">The sequence shown here is derived from an EMBL/GenBank/DDBJ whole genome shotgun (WGS) entry which is preliminary data.</text>
</comment>
<dbReference type="GO" id="GO:0016787">
    <property type="term" value="F:hydrolase activity"/>
    <property type="evidence" value="ECO:0007669"/>
    <property type="project" value="UniProtKB-KW"/>
</dbReference>
<organism evidence="8 9">
    <name type="scientific">Channa striata</name>
    <name type="common">Snakehead murrel</name>
    <name type="synonym">Ophicephalus striatus</name>
    <dbReference type="NCBI Taxonomy" id="64152"/>
    <lineage>
        <taxon>Eukaryota</taxon>
        <taxon>Metazoa</taxon>
        <taxon>Chordata</taxon>
        <taxon>Craniata</taxon>
        <taxon>Vertebrata</taxon>
        <taxon>Euteleostomi</taxon>
        <taxon>Actinopterygii</taxon>
        <taxon>Neopterygii</taxon>
        <taxon>Teleostei</taxon>
        <taxon>Neoteleostei</taxon>
        <taxon>Acanthomorphata</taxon>
        <taxon>Anabantaria</taxon>
        <taxon>Anabantiformes</taxon>
        <taxon>Channoidei</taxon>
        <taxon>Channidae</taxon>
        <taxon>Channa</taxon>
    </lineage>
</organism>
<dbReference type="EMBL" id="JAUPFM010000076">
    <property type="protein sequence ID" value="KAK2814208.1"/>
    <property type="molecule type" value="Genomic_DNA"/>
</dbReference>
<reference evidence="8" key="1">
    <citation type="submission" date="2023-07" db="EMBL/GenBank/DDBJ databases">
        <title>Chromosome-level Genome Assembly of Striped Snakehead (Channa striata).</title>
        <authorList>
            <person name="Liu H."/>
        </authorList>
    </citation>
    <scope>NUCLEOTIDE SEQUENCE</scope>
    <source>
        <strain evidence="8">Gz</strain>
        <tissue evidence="8">Muscle</tissue>
    </source>
</reference>
<keyword evidence="1" id="KW-0808">Transferase</keyword>
<dbReference type="Gene3D" id="2.30.30.850">
    <property type="match status" value="1"/>
</dbReference>